<dbReference type="AlphaFoldDB" id="A0A0V1HKT1"/>
<name>A0A0V1HKT1_9BILA</name>
<protein>
    <submittedName>
        <fullName evidence="1">Uncharacterized protein</fullName>
    </submittedName>
</protein>
<comment type="caution">
    <text evidence="1">The sequence shown here is derived from an EMBL/GenBank/DDBJ whole genome shotgun (WGS) entry which is preliminary data.</text>
</comment>
<dbReference type="OrthoDB" id="10472741at2759"/>
<keyword evidence="2" id="KW-1185">Reference proteome</keyword>
<sequence>MGCAELDVRDGITRISVSPCSEARRSIYNLIRTPAGLGSPWRHEDVFIMIRWFAMDGYHGIAIASLVTESYRSRRNCMLQEACPVAARTLHSRQRSTARCIFWSSEPDFKSPPS</sequence>
<proteinExistence type="predicted"/>
<organism evidence="1 2">
    <name type="scientific">Trichinella zimbabwensis</name>
    <dbReference type="NCBI Taxonomy" id="268475"/>
    <lineage>
        <taxon>Eukaryota</taxon>
        <taxon>Metazoa</taxon>
        <taxon>Ecdysozoa</taxon>
        <taxon>Nematoda</taxon>
        <taxon>Enoplea</taxon>
        <taxon>Dorylaimia</taxon>
        <taxon>Trichinellida</taxon>
        <taxon>Trichinellidae</taxon>
        <taxon>Trichinella</taxon>
    </lineage>
</organism>
<evidence type="ECO:0000313" key="1">
    <source>
        <dbReference type="EMBL" id="KRZ10988.1"/>
    </source>
</evidence>
<accession>A0A0V1HKT1</accession>
<evidence type="ECO:0000313" key="2">
    <source>
        <dbReference type="Proteomes" id="UP000055024"/>
    </source>
</evidence>
<reference evidence="1 2" key="1">
    <citation type="submission" date="2015-01" db="EMBL/GenBank/DDBJ databases">
        <title>Evolution of Trichinella species and genotypes.</title>
        <authorList>
            <person name="Korhonen P.K."/>
            <person name="Edoardo P."/>
            <person name="Giuseppe L.R."/>
            <person name="Gasser R.B."/>
        </authorList>
    </citation>
    <scope>NUCLEOTIDE SEQUENCE [LARGE SCALE GENOMIC DNA]</scope>
    <source>
        <strain evidence="1">ISS1029</strain>
    </source>
</reference>
<gene>
    <name evidence="1" type="ORF">T11_13245</name>
</gene>
<dbReference type="EMBL" id="JYDP01000054">
    <property type="protein sequence ID" value="KRZ10988.1"/>
    <property type="molecule type" value="Genomic_DNA"/>
</dbReference>
<dbReference type="Proteomes" id="UP000055024">
    <property type="component" value="Unassembled WGS sequence"/>
</dbReference>